<dbReference type="EMBL" id="JAOAOG010000040">
    <property type="protein sequence ID" value="KAJ6252673.1"/>
    <property type="molecule type" value="Genomic_DNA"/>
</dbReference>
<evidence type="ECO:0000259" key="2">
    <source>
        <dbReference type="PROSITE" id="PS50211"/>
    </source>
</evidence>
<dbReference type="PANTHER" id="PTHR13196:SF14">
    <property type="entry name" value="UDENN DOMAIN-CONTAINING PROTEIN"/>
    <property type="match status" value="1"/>
</dbReference>
<dbReference type="PROSITE" id="PS50211">
    <property type="entry name" value="DENN"/>
    <property type="match status" value="1"/>
</dbReference>
<feature type="compositionally biased region" description="Low complexity" evidence="1">
    <location>
        <begin position="482"/>
        <end position="491"/>
    </location>
</feature>
<protein>
    <submittedName>
        <fullName evidence="3">Receptor mediated endocytosis</fullName>
    </submittedName>
</protein>
<feature type="compositionally biased region" description="Basic residues" evidence="1">
    <location>
        <begin position="492"/>
        <end position="512"/>
    </location>
</feature>
<dbReference type="Gene3D" id="3.30.450.200">
    <property type="match status" value="1"/>
</dbReference>
<gene>
    <name evidence="3" type="ORF">M0813_13882</name>
</gene>
<feature type="compositionally biased region" description="Low complexity" evidence="1">
    <location>
        <begin position="520"/>
        <end position="539"/>
    </location>
</feature>
<feature type="region of interest" description="Disordered" evidence="1">
    <location>
        <begin position="437"/>
        <end position="469"/>
    </location>
</feature>
<dbReference type="Gene3D" id="3.40.50.11500">
    <property type="match status" value="1"/>
</dbReference>
<sequence>MDQSFERFYLVEYNLGSEQNNSKKKNQFGQIAIKYAYPDLKKDEIQQKIKPFCFADIGSLKEKNLLQNDTISFVITLADGSRQYVVCNRNFISKEKNPTALLFVTKEPYLFLFSQILRFIRGLLGDENIIKEFLNSLVKQRISNRSKKVSVIYGTKQQTFEIVKNWHLSFLLETLDEKTLICLFASILFERRILISCSSLEKLTFSIQALISLIQPFTWQGILVPILPNELIDISLSPIPYILGCHSTTIPHLQELEIEEIVYCDLDQNWIDFDPVDPSLLPSKSLGALVKAIKPLLKKWKTFKNENMIINGINRTNVSILNQLHDCFYQFFNSTFPHIERSFIEGKQSSGKCFNFEIFTTDCLHKKKKFVKFAKQFSETQMFDKFIQIIGRILTHGALVSRDGASYTLERNFLKLQSNSDLADKVHFKVRVTKSETNFQKMKGKNSKKSNPKRIKSHNFEQNNLPFGLGPDIRQQQLIKKNLKKQNSNQSKKQKLKKLVGRGTRKKKKQQKKSQDSKSSKSSKSASSSLSSSTSSSKYAKKTLGMGVVVQQMQEQQQLTKQKRIQSLNELEGELKLIEDILENTSSELPTDNDESDDENDEDWDDELINNTNENSDETTEDDDDEEEEEEKEQQQQKQQIKIIKQVEKKIPTSSKSKQSNKKLNKRRIMIMQKKNHSNIPISPRGNSRNDDLSNVSFDNDQFTLEIPQDKLIKKNRSYSTGENLKESAQDTIDVLVFLRGIDEMATNNYKKNKNLKFTIGYKRNSTKHTGMNSFLKEKNKN</sequence>
<proteinExistence type="predicted"/>
<dbReference type="Pfam" id="PF02141">
    <property type="entry name" value="DENN"/>
    <property type="match status" value="1"/>
</dbReference>
<feature type="compositionally biased region" description="Acidic residues" evidence="1">
    <location>
        <begin position="591"/>
        <end position="608"/>
    </location>
</feature>
<dbReference type="InterPro" id="IPR043153">
    <property type="entry name" value="DENN_C"/>
</dbReference>
<accession>A0ABQ8Z777</accession>
<dbReference type="PANTHER" id="PTHR13196">
    <property type="entry name" value="DENN DOMAIN-CONTAINING"/>
    <property type="match status" value="1"/>
</dbReference>
<keyword evidence="4" id="KW-1185">Reference proteome</keyword>
<feature type="region of interest" description="Disordered" evidence="1">
    <location>
        <begin position="584"/>
        <end position="641"/>
    </location>
</feature>
<dbReference type="InterPro" id="IPR001194">
    <property type="entry name" value="cDENN_dom"/>
</dbReference>
<organism evidence="3 4">
    <name type="scientific">Anaeramoeba flamelloides</name>
    <dbReference type="NCBI Taxonomy" id="1746091"/>
    <lineage>
        <taxon>Eukaryota</taxon>
        <taxon>Metamonada</taxon>
        <taxon>Anaeramoebidae</taxon>
        <taxon>Anaeramoeba</taxon>
    </lineage>
</organism>
<dbReference type="Proteomes" id="UP001150062">
    <property type="component" value="Unassembled WGS sequence"/>
</dbReference>
<keyword evidence="3" id="KW-0675">Receptor</keyword>
<feature type="region of interest" description="Disordered" evidence="1">
    <location>
        <begin position="482"/>
        <end position="539"/>
    </location>
</feature>
<dbReference type="InterPro" id="IPR040032">
    <property type="entry name" value="DENND1A/B/C"/>
</dbReference>
<feature type="domain" description="UDENN" evidence="2">
    <location>
        <begin position="12"/>
        <end position="397"/>
    </location>
</feature>
<dbReference type="InterPro" id="IPR037516">
    <property type="entry name" value="Tripartite_DENN"/>
</dbReference>
<name>A0ABQ8Z777_9EUKA</name>
<feature type="region of interest" description="Disordered" evidence="1">
    <location>
        <begin position="646"/>
        <end position="665"/>
    </location>
</feature>
<evidence type="ECO:0000313" key="4">
    <source>
        <dbReference type="Proteomes" id="UP001150062"/>
    </source>
</evidence>
<evidence type="ECO:0000256" key="1">
    <source>
        <dbReference type="SAM" id="MobiDB-lite"/>
    </source>
</evidence>
<dbReference type="SMART" id="SM00799">
    <property type="entry name" value="DENN"/>
    <property type="match status" value="1"/>
</dbReference>
<feature type="compositionally biased region" description="Basic residues" evidence="1">
    <location>
        <begin position="442"/>
        <end position="457"/>
    </location>
</feature>
<comment type="caution">
    <text evidence="3">The sequence shown here is derived from an EMBL/GenBank/DDBJ whole genome shotgun (WGS) entry which is preliminary data.</text>
</comment>
<reference evidence="3" key="1">
    <citation type="submission" date="2022-08" db="EMBL/GenBank/DDBJ databases">
        <title>Novel sulfate-reducing endosymbionts in the free-living metamonad Anaeramoeba.</title>
        <authorList>
            <person name="Jerlstrom-Hultqvist J."/>
            <person name="Cepicka I."/>
            <person name="Gallot-Lavallee L."/>
            <person name="Salas-Leiva D."/>
            <person name="Curtis B.A."/>
            <person name="Zahonova K."/>
            <person name="Pipaliya S."/>
            <person name="Dacks J."/>
            <person name="Roger A.J."/>
        </authorList>
    </citation>
    <scope>NUCLEOTIDE SEQUENCE</scope>
    <source>
        <strain evidence="3">Schooner1</strain>
    </source>
</reference>
<evidence type="ECO:0000313" key="3">
    <source>
        <dbReference type="EMBL" id="KAJ6252673.1"/>
    </source>
</evidence>
<feature type="compositionally biased region" description="Acidic residues" evidence="1">
    <location>
        <begin position="615"/>
        <end position="632"/>
    </location>
</feature>